<keyword evidence="1" id="KW-1133">Transmembrane helix</keyword>
<feature type="transmembrane region" description="Helical" evidence="1">
    <location>
        <begin position="102"/>
        <end position="121"/>
    </location>
</feature>
<feature type="transmembrane region" description="Helical" evidence="1">
    <location>
        <begin position="289"/>
        <end position="311"/>
    </location>
</feature>
<dbReference type="Proteomes" id="UP001596310">
    <property type="component" value="Unassembled WGS sequence"/>
</dbReference>
<evidence type="ECO:0000256" key="1">
    <source>
        <dbReference type="SAM" id="Phobius"/>
    </source>
</evidence>
<feature type="transmembrane region" description="Helical" evidence="1">
    <location>
        <begin position="194"/>
        <end position="214"/>
    </location>
</feature>
<feature type="transmembrane region" description="Helical" evidence="1">
    <location>
        <begin position="424"/>
        <end position="449"/>
    </location>
</feature>
<accession>A0ABW1ULF2</accession>
<feature type="transmembrane region" description="Helical" evidence="1">
    <location>
        <begin position="323"/>
        <end position="352"/>
    </location>
</feature>
<feature type="transmembrane region" description="Helical" evidence="1">
    <location>
        <begin position="12"/>
        <end position="32"/>
    </location>
</feature>
<feature type="transmembrane region" description="Helical" evidence="1">
    <location>
        <begin position="133"/>
        <end position="153"/>
    </location>
</feature>
<evidence type="ECO:0000313" key="2">
    <source>
        <dbReference type="EMBL" id="MFC6314749.1"/>
    </source>
</evidence>
<dbReference type="EMBL" id="JBHSSM010000014">
    <property type="protein sequence ID" value="MFC6314749.1"/>
    <property type="molecule type" value="Genomic_DNA"/>
</dbReference>
<comment type="caution">
    <text evidence="2">The sequence shown here is derived from an EMBL/GenBank/DDBJ whole genome shotgun (WGS) entry which is preliminary data.</text>
</comment>
<evidence type="ECO:0008006" key="4">
    <source>
        <dbReference type="Google" id="ProtNLM"/>
    </source>
</evidence>
<sequence length="458" mass="50591">MINIAQLKQTSARFSALFLKITSFTVNTLPYLLLPQLILRNNIVILNALPYVLFYTFRRTTLFLFRGYHPKAERLATWGLSAATLGCLLGLFGGWNPLFWDLAGVGVGIAAALLPPAVRVFNQRGQTAALPKIKFSALYQYGALLLLLGLIQLDGGRLIVWSFGGMLLYVGLGWVGLWASPLRQPLAPVVWRDVKLLGLNLLLTAAIFLSLINFRLARNEGTMQSLLRGLTVLAIVLPLALLIFSWRLARGNGRLTWTIRARGFLRGLCIDFVAVYGTIYVFVILGSSFYVWVILMYVVAMAIGAPLLKFLHAKIPQVSVADFNLLLLALGLVLTFWQPVYLVGILCLRIVVGELNREVLAELDGETPLTTDEEFLVAPRLLALGGLFFQMLLWLVMMLVAQVRGIKLAGLLTSYAHKTVSANFSGLIGTVHWVMVLIVLGAALIVYLIQQRQAKAGR</sequence>
<name>A0ABW1ULF2_9LACO</name>
<proteinExistence type="predicted"/>
<feature type="transmembrane region" description="Helical" evidence="1">
    <location>
        <begin position="381"/>
        <end position="403"/>
    </location>
</feature>
<evidence type="ECO:0000313" key="3">
    <source>
        <dbReference type="Proteomes" id="UP001596310"/>
    </source>
</evidence>
<feature type="transmembrane region" description="Helical" evidence="1">
    <location>
        <begin position="38"/>
        <end position="57"/>
    </location>
</feature>
<keyword evidence="1" id="KW-0812">Transmembrane</keyword>
<feature type="transmembrane region" description="Helical" evidence="1">
    <location>
        <begin position="159"/>
        <end position="182"/>
    </location>
</feature>
<protein>
    <recommendedName>
        <fullName evidence="4">Integral membrane protein</fullName>
    </recommendedName>
</protein>
<feature type="transmembrane region" description="Helical" evidence="1">
    <location>
        <begin position="264"/>
        <end position="283"/>
    </location>
</feature>
<keyword evidence="1" id="KW-0472">Membrane</keyword>
<feature type="transmembrane region" description="Helical" evidence="1">
    <location>
        <begin position="226"/>
        <end position="244"/>
    </location>
</feature>
<keyword evidence="3" id="KW-1185">Reference proteome</keyword>
<reference evidence="3" key="1">
    <citation type="journal article" date="2019" name="Int. J. Syst. Evol. Microbiol.">
        <title>The Global Catalogue of Microorganisms (GCM) 10K type strain sequencing project: providing services to taxonomists for standard genome sequencing and annotation.</title>
        <authorList>
            <consortium name="The Broad Institute Genomics Platform"/>
            <consortium name="The Broad Institute Genome Sequencing Center for Infectious Disease"/>
            <person name="Wu L."/>
            <person name="Ma J."/>
        </authorList>
    </citation>
    <scope>NUCLEOTIDE SEQUENCE [LARGE SCALE GENOMIC DNA]</scope>
    <source>
        <strain evidence="3">CCM 8897</strain>
    </source>
</reference>
<gene>
    <name evidence="2" type="ORF">ACFQHW_04100</name>
</gene>
<feature type="transmembrane region" description="Helical" evidence="1">
    <location>
        <begin position="78"/>
        <end position="96"/>
    </location>
</feature>
<dbReference type="RefSeq" id="WP_125601659.1">
    <property type="nucleotide sequence ID" value="NZ_JBHSSM010000014.1"/>
</dbReference>
<organism evidence="2 3">
    <name type="scientific">Lapidilactobacillus achengensis</name>
    <dbReference type="NCBI Taxonomy" id="2486000"/>
    <lineage>
        <taxon>Bacteria</taxon>
        <taxon>Bacillati</taxon>
        <taxon>Bacillota</taxon>
        <taxon>Bacilli</taxon>
        <taxon>Lactobacillales</taxon>
        <taxon>Lactobacillaceae</taxon>
        <taxon>Lapidilactobacillus</taxon>
    </lineage>
</organism>